<evidence type="ECO:0000313" key="3">
    <source>
        <dbReference type="Proteomes" id="UP000383932"/>
    </source>
</evidence>
<name>A0A5N5Q8Z8_9AGAM</name>
<protein>
    <submittedName>
        <fullName evidence="2">Uncharacterized protein</fullName>
    </submittedName>
</protein>
<feature type="compositionally biased region" description="Pro residues" evidence="1">
    <location>
        <begin position="499"/>
        <end position="508"/>
    </location>
</feature>
<feature type="region of interest" description="Disordered" evidence="1">
    <location>
        <begin position="393"/>
        <end position="423"/>
    </location>
</feature>
<gene>
    <name evidence="2" type="ORF">CTheo_8659</name>
</gene>
<evidence type="ECO:0000256" key="1">
    <source>
        <dbReference type="SAM" id="MobiDB-lite"/>
    </source>
</evidence>
<reference evidence="2 3" key="1">
    <citation type="journal article" date="2019" name="Fungal Biol. Biotechnol.">
        <title>Draft genome sequence of fastidious pathogen Ceratobasidium theobromae, which causes vascular-streak dieback in Theobroma cacao.</title>
        <authorList>
            <person name="Ali S.S."/>
            <person name="Asman A."/>
            <person name="Shao J."/>
            <person name="Firmansyah A.P."/>
            <person name="Susilo A.W."/>
            <person name="Rosmana A."/>
            <person name="McMahon P."/>
            <person name="Junaid M."/>
            <person name="Guest D."/>
            <person name="Kheng T.Y."/>
            <person name="Meinhardt L.W."/>
            <person name="Bailey B.A."/>
        </authorList>
    </citation>
    <scope>NUCLEOTIDE SEQUENCE [LARGE SCALE GENOMIC DNA]</scope>
    <source>
        <strain evidence="2 3">CT2</strain>
    </source>
</reference>
<dbReference type="OrthoDB" id="3163305at2759"/>
<keyword evidence="3" id="KW-1185">Reference proteome</keyword>
<evidence type="ECO:0000313" key="2">
    <source>
        <dbReference type="EMBL" id="KAB5587898.1"/>
    </source>
</evidence>
<dbReference type="AlphaFoldDB" id="A0A5N5Q8Z8"/>
<feature type="region of interest" description="Disordered" evidence="1">
    <location>
        <begin position="351"/>
        <end position="379"/>
    </location>
</feature>
<proteinExistence type="predicted"/>
<feature type="region of interest" description="Disordered" evidence="1">
    <location>
        <begin position="188"/>
        <end position="209"/>
    </location>
</feature>
<sequence length="559" mass="60010">MQPNAHTNVQPVDGNRTIGDRIRDMLAYIVSPGRRRAPTCAEFAQLVSNSICKYHVGVVKLIKAVAAMFGGSEKRTRTGVDLESGLGGGEVANVASANNQVGESSAGVGDRVTGSSICVESEDDILKGLKRVSAAFGDLDLSLDMEESTGASSDGHESMSSTEDPEEDVVIDFIDGYFKDIGHELEAHTRDRPTSAENGTETAHQPPRDNCNRVIVRDLAHRTPEPTIAQANIGYMRSCERRYTGQLTLTVPDKHPSGSRRLPSEAARAFRELRYEHEALTSTSLQYNACELADRRVFVQHPIEDPQTDGAYISESRLNRETYVGPLKRQWIWRGKARGAPIIKITKPEDVDSAMSQGSNQDGIGGYKPNGPEVPSIPVKRTRGRSNAIWVPPSSGPLPSCPVASTPAQPSSPVDPVPTPVSNDVPPMATAAQLARKMKGRPSSMSEWLGLFSAGSNPFVDENMVATAGAMIESAMISPPLSPAFSSVSLTLSESSPESSPPCTPPVEPKSLPSVEVAQEPTQLNVRRARCSYDGAQHEPVVAPVIPDELLTDEIGVAC</sequence>
<dbReference type="EMBL" id="SSOP01000695">
    <property type="protein sequence ID" value="KAB5587898.1"/>
    <property type="molecule type" value="Genomic_DNA"/>
</dbReference>
<feature type="region of interest" description="Disordered" evidence="1">
    <location>
        <begin position="146"/>
        <end position="167"/>
    </location>
</feature>
<comment type="caution">
    <text evidence="2">The sequence shown here is derived from an EMBL/GenBank/DDBJ whole genome shotgun (WGS) entry which is preliminary data.</text>
</comment>
<organism evidence="2 3">
    <name type="scientific">Ceratobasidium theobromae</name>
    <dbReference type="NCBI Taxonomy" id="1582974"/>
    <lineage>
        <taxon>Eukaryota</taxon>
        <taxon>Fungi</taxon>
        <taxon>Dikarya</taxon>
        <taxon>Basidiomycota</taxon>
        <taxon>Agaricomycotina</taxon>
        <taxon>Agaricomycetes</taxon>
        <taxon>Cantharellales</taxon>
        <taxon>Ceratobasidiaceae</taxon>
        <taxon>Ceratobasidium</taxon>
    </lineage>
</organism>
<dbReference type="Proteomes" id="UP000383932">
    <property type="component" value="Unassembled WGS sequence"/>
</dbReference>
<feature type="region of interest" description="Disordered" evidence="1">
    <location>
        <begin position="492"/>
        <end position="521"/>
    </location>
</feature>
<accession>A0A5N5Q8Z8</accession>